<gene>
    <name evidence="6" type="ORF">DH2020_049982</name>
</gene>
<dbReference type="InterPro" id="IPR000582">
    <property type="entry name" value="Acyl-CoA-binding_protein"/>
</dbReference>
<comment type="similarity">
    <text evidence="1">Belongs to the ACBP family.</text>
</comment>
<sequence length="356" mass="40032">MEFFQEPAFTVFLAIIFTFLVAKIVSFAISNSSTDNNTVVRSVNEGPVAKEVTLNKGLRVRSAKGKKRVKFVDDVVIRRVDRFEGSENLVLLDDVEKSRKRVDQFGENEDLGVKMTKEQCFDEGSEKVDMVIEKEIDGDNMNEGFSVKGLKSVILDEEKNEVKFEDDDFIIDQKEENEVVGFGENEGKVRTESVDDDEDDDDWEGIERSELEKVFAEAVNYLEYGGKGKEKEDDQLAKLSSDVQMELYGLHKVAVEGPCHEPQPMALKVSARAKWNAWQRLGSMSEEAAMEQYIKVLSHSVPNWMHNYSADDDIQGYPKLGIIGKISDPEFERNSELSATPVGDSSDGRSAVEKVA</sequence>
<organism evidence="6 7">
    <name type="scientific">Rehmannia glutinosa</name>
    <name type="common">Chinese foxglove</name>
    <dbReference type="NCBI Taxonomy" id="99300"/>
    <lineage>
        <taxon>Eukaryota</taxon>
        <taxon>Viridiplantae</taxon>
        <taxon>Streptophyta</taxon>
        <taxon>Embryophyta</taxon>
        <taxon>Tracheophyta</taxon>
        <taxon>Spermatophyta</taxon>
        <taxon>Magnoliopsida</taxon>
        <taxon>eudicotyledons</taxon>
        <taxon>Gunneridae</taxon>
        <taxon>Pentapetalae</taxon>
        <taxon>asterids</taxon>
        <taxon>lamiids</taxon>
        <taxon>Lamiales</taxon>
        <taxon>Orobanchaceae</taxon>
        <taxon>Rehmannieae</taxon>
        <taxon>Rehmannia</taxon>
    </lineage>
</organism>
<keyword evidence="4" id="KW-0472">Membrane</keyword>
<dbReference type="InterPro" id="IPR035984">
    <property type="entry name" value="Acyl-CoA-binding_sf"/>
</dbReference>
<dbReference type="EMBL" id="JABTTQ020003498">
    <property type="protein sequence ID" value="KAK6116260.1"/>
    <property type="molecule type" value="Genomic_DNA"/>
</dbReference>
<dbReference type="Gene3D" id="1.20.80.10">
    <property type="match status" value="1"/>
</dbReference>
<evidence type="ECO:0000256" key="1">
    <source>
        <dbReference type="ARBA" id="ARBA00005567"/>
    </source>
</evidence>
<dbReference type="InterPro" id="IPR014352">
    <property type="entry name" value="FERM/acyl-CoA-bd_prot_sf"/>
</dbReference>
<proteinExistence type="inferred from homology"/>
<keyword evidence="4" id="KW-1133">Transmembrane helix</keyword>
<comment type="caution">
    <text evidence="6">The sequence shown here is derived from an EMBL/GenBank/DDBJ whole genome shotgun (WGS) entry which is preliminary data.</text>
</comment>
<keyword evidence="7" id="KW-1185">Reference proteome</keyword>
<feature type="compositionally biased region" description="Basic and acidic residues" evidence="3">
    <location>
        <begin position="346"/>
        <end position="356"/>
    </location>
</feature>
<dbReference type="PROSITE" id="PS51228">
    <property type="entry name" value="ACB_2"/>
    <property type="match status" value="1"/>
</dbReference>
<reference evidence="6 7" key="1">
    <citation type="journal article" date="2021" name="Comput. Struct. Biotechnol. J.">
        <title>De novo genome assembly of the potent medicinal plant Rehmannia glutinosa using nanopore technology.</title>
        <authorList>
            <person name="Ma L."/>
            <person name="Dong C."/>
            <person name="Song C."/>
            <person name="Wang X."/>
            <person name="Zheng X."/>
            <person name="Niu Y."/>
            <person name="Chen S."/>
            <person name="Feng W."/>
        </authorList>
    </citation>
    <scope>NUCLEOTIDE SEQUENCE [LARGE SCALE GENOMIC DNA]</scope>
    <source>
        <strain evidence="6">DH-2019</strain>
    </source>
</reference>
<keyword evidence="2" id="KW-0446">Lipid-binding</keyword>
<evidence type="ECO:0000256" key="3">
    <source>
        <dbReference type="SAM" id="MobiDB-lite"/>
    </source>
</evidence>
<evidence type="ECO:0000313" key="6">
    <source>
        <dbReference type="EMBL" id="KAK6116260.1"/>
    </source>
</evidence>
<name>A0ABR0U2C7_REHGL</name>
<dbReference type="SUPFAM" id="SSF47027">
    <property type="entry name" value="Acyl-CoA binding protein"/>
    <property type="match status" value="1"/>
</dbReference>
<dbReference type="PANTHER" id="PTHR23310:SF105">
    <property type="entry name" value="ACYL-COA-BINDING DOMAIN-CONTAINING PROTEIN 5"/>
    <property type="match status" value="1"/>
</dbReference>
<evidence type="ECO:0000313" key="7">
    <source>
        <dbReference type="Proteomes" id="UP001318860"/>
    </source>
</evidence>
<evidence type="ECO:0000256" key="4">
    <source>
        <dbReference type="SAM" id="Phobius"/>
    </source>
</evidence>
<feature type="transmembrane region" description="Helical" evidence="4">
    <location>
        <begin position="7"/>
        <end position="29"/>
    </location>
</feature>
<protein>
    <recommendedName>
        <fullName evidence="5">ACB domain-containing protein</fullName>
    </recommendedName>
</protein>
<feature type="region of interest" description="Disordered" evidence="3">
    <location>
        <begin position="332"/>
        <end position="356"/>
    </location>
</feature>
<feature type="domain" description="ACB" evidence="5">
    <location>
        <begin position="211"/>
        <end position="306"/>
    </location>
</feature>
<dbReference type="Proteomes" id="UP001318860">
    <property type="component" value="Unassembled WGS sequence"/>
</dbReference>
<dbReference type="PANTHER" id="PTHR23310">
    <property type="entry name" value="ACYL-COA-BINDING PROTEIN, ACBP"/>
    <property type="match status" value="1"/>
</dbReference>
<keyword evidence="4" id="KW-0812">Transmembrane</keyword>
<evidence type="ECO:0000259" key="5">
    <source>
        <dbReference type="PROSITE" id="PS51228"/>
    </source>
</evidence>
<evidence type="ECO:0000256" key="2">
    <source>
        <dbReference type="ARBA" id="ARBA00023121"/>
    </source>
</evidence>
<dbReference type="Pfam" id="PF00887">
    <property type="entry name" value="ACBP"/>
    <property type="match status" value="1"/>
</dbReference>
<accession>A0ABR0U2C7</accession>